<feature type="domain" description="Fibronectin type-III" evidence="1">
    <location>
        <begin position="789"/>
        <end position="866"/>
    </location>
</feature>
<dbReference type="InterPro" id="IPR003961">
    <property type="entry name" value="FN3_dom"/>
</dbReference>
<dbReference type="AlphaFoldDB" id="A0A173U9A4"/>
<evidence type="ECO:0000313" key="2">
    <source>
        <dbReference type="EMBL" id="CUN11414.1"/>
    </source>
</evidence>
<dbReference type="InterPro" id="IPR036116">
    <property type="entry name" value="FN3_sf"/>
</dbReference>
<feature type="domain" description="Fibronectin type-III" evidence="1">
    <location>
        <begin position="881"/>
        <end position="958"/>
    </location>
</feature>
<evidence type="ECO:0000259" key="1">
    <source>
        <dbReference type="SMART" id="SM00060"/>
    </source>
</evidence>
<dbReference type="EMBL" id="CYYC01000031">
    <property type="protein sequence ID" value="CUN11414.1"/>
    <property type="molecule type" value="Genomic_DNA"/>
</dbReference>
<evidence type="ECO:0000313" key="3">
    <source>
        <dbReference type="Proteomes" id="UP000095390"/>
    </source>
</evidence>
<dbReference type="InterPro" id="IPR013783">
    <property type="entry name" value="Ig-like_fold"/>
</dbReference>
<dbReference type="Gene3D" id="2.60.40.10">
    <property type="entry name" value="Immunoglobulins"/>
    <property type="match status" value="2"/>
</dbReference>
<reference evidence="2 3" key="1">
    <citation type="submission" date="2015-09" db="EMBL/GenBank/DDBJ databases">
        <authorList>
            <consortium name="Pathogen Informatics"/>
        </authorList>
    </citation>
    <scope>NUCLEOTIDE SEQUENCE [LARGE SCALE GENOMIC DNA]</scope>
    <source>
        <strain evidence="2 3">2789STDY5834966</strain>
    </source>
</reference>
<protein>
    <submittedName>
        <fullName evidence="2">Fibronectin type III domain</fullName>
    </submittedName>
</protein>
<accession>A0A173U9A4</accession>
<dbReference type="OrthoDB" id="9788327at2"/>
<dbReference type="CDD" id="cd00063">
    <property type="entry name" value="FN3"/>
    <property type="match status" value="1"/>
</dbReference>
<dbReference type="SMART" id="SM00060">
    <property type="entry name" value="FN3"/>
    <property type="match status" value="2"/>
</dbReference>
<dbReference type="RefSeq" id="WP_055183115.1">
    <property type="nucleotide sequence ID" value="NZ_CYYC01000031.1"/>
</dbReference>
<organism evidence="2 3">
    <name type="scientific">Anaerobutyricum hallii</name>
    <dbReference type="NCBI Taxonomy" id="39488"/>
    <lineage>
        <taxon>Bacteria</taxon>
        <taxon>Bacillati</taxon>
        <taxon>Bacillota</taxon>
        <taxon>Clostridia</taxon>
        <taxon>Lachnospirales</taxon>
        <taxon>Lachnospiraceae</taxon>
        <taxon>Anaerobutyricum</taxon>
    </lineage>
</organism>
<proteinExistence type="predicted"/>
<name>A0A173U9A4_9FIRM</name>
<gene>
    <name evidence="2" type="ORF">ERS852578_02266</name>
</gene>
<dbReference type="Proteomes" id="UP000095390">
    <property type="component" value="Unassembled WGS sequence"/>
</dbReference>
<sequence>MKKKLLATLFMVCFIFVFAPKTVHAYSYYWYVNPIDTLYSDIAEKKNFYLAGKESKYAYYCHNMDEIAIRDGSNPTRGMLYDEFKIISKGMGSIVLRMDEKMSERNRKNIKEYGLKFQKKKGTDTHYYIYIIKQDVKYYLNIDRNVNKLGFSKNSKTEWIVNPVPRSNYLFRIVDNKTGDLFLNVDANGLQVTTNSQPLYLYHAEDLAENTYTIHDKEVEYKHSDKLPQPKYKEYKTFYSYTKKPLSQLQKQWGYIYRQILDMIPDGDYTSYKVGENPGFDYDPPNENKEVYANYYNKANIKLKWNIKPTDKDIITYNQRDYNGATKQITGQDIEFDVPEGGWISLEFPSVYDSGKYYKVTSVKENGTELKVTRMDGVEKENERGPFPDSFYFDTVNKDATYEITIEASYPEVKDFSYNLYVKRGDFDSYSNEGTITNLTDSKVQLLTTTKELDGGVLRDPFIIILYGYRDYEKQHSISYKYEYYMVKDGKATRLDLTGDSVSVDLKDIFANIKDEKQVKVYAVVTKTRKEDGAFKTFKTEDVTITCKYEGGDFSIDIANADTIHQMQRNRIVVLMKKTNENNEAASCEIKREGDENYTKIEKLGVGFPYVITQNGTYTIRLTDKFGKSATKTLEYNNIKEDMTLPEISGVEDGKIYCLTRTITVTDEHLRDVKVNGNRIELDENNQYVLSGSGKQVITATDDYDNVTEITVTISDHHTGGKATCKAKAICDICKMEYGELDSANHVEKVKWIITPTTHEQRYGCCNAVAVKKAAHQWKAGKCTKCGTRILVGKPGITAKSSNGTTIIRWKKVTNASGYKVYRAKNKKGKYELLKTTAALSYSDSSIAGGQNYYYKVVAYYKNGSTMINGKASDVVLQVGTLKKVSLRVKNKKKSTASLSWKKADGAKKYQIYRATGKKGKYSKITTTKKLTYEDTSLSKNKTYYYKVRAYYVKAGKNIYGSYSNVKSVKITK</sequence>
<dbReference type="SUPFAM" id="SSF49265">
    <property type="entry name" value="Fibronectin type III"/>
    <property type="match status" value="1"/>
</dbReference>